<evidence type="ECO:0000313" key="4">
    <source>
        <dbReference type="Proteomes" id="UP000292027"/>
    </source>
</evidence>
<dbReference type="GO" id="GO:0006313">
    <property type="term" value="P:DNA transposition"/>
    <property type="evidence" value="ECO:0007669"/>
    <property type="project" value="InterPro"/>
</dbReference>
<dbReference type="OrthoDB" id="4337860at2"/>
<dbReference type="InterPro" id="IPR002525">
    <property type="entry name" value="Transp_IS110-like_N"/>
</dbReference>
<dbReference type="Proteomes" id="UP000292027">
    <property type="component" value="Unassembled WGS sequence"/>
</dbReference>
<evidence type="ECO:0000259" key="1">
    <source>
        <dbReference type="Pfam" id="PF01548"/>
    </source>
</evidence>
<sequence length="351" mass="38516">MVVVGADVHKQTHTFVAVDQAGRRLGRLTIAATTKGHAKALAWARREFGADLVWAVEDCRHLSARLERDLLSAGQRVVRVPPKMMAMTRASARTRGKSDPIDALAVARAFLREPDLPVASHDETSRELKLLVDRRETLIAQRTATINSLLWRVHELDPARAPKARSLDLAKHQNALRDWLVTLAGMVAELALDELDDIIALTARAKNYERRIVALTTQAAPTLMAMPGCGALTAAKLAGEAAGIARFADEAKFARHAGVAPIPVWSGNTAGRVRMTRSGNRQLNAALHRIAVTQIRLTDSLGKTYYDKKKAQGMSNREALRCLKRRLARTVFNHLTTDHHSRPTTSLPTAA</sequence>
<protein>
    <submittedName>
        <fullName evidence="3">Transposase</fullName>
    </submittedName>
</protein>
<dbReference type="GO" id="GO:0003677">
    <property type="term" value="F:DNA binding"/>
    <property type="evidence" value="ECO:0007669"/>
    <property type="project" value="InterPro"/>
</dbReference>
<gene>
    <name evidence="3" type="ORF">EV645_0526</name>
</gene>
<dbReference type="InterPro" id="IPR047650">
    <property type="entry name" value="Transpos_IS110"/>
</dbReference>
<comment type="caution">
    <text evidence="3">The sequence shown here is derived from an EMBL/GenBank/DDBJ whole genome shotgun (WGS) entry which is preliminary data.</text>
</comment>
<evidence type="ECO:0000259" key="2">
    <source>
        <dbReference type="Pfam" id="PF02371"/>
    </source>
</evidence>
<dbReference type="GO" id="GO:0004803">
    <property type="term" value="F:transposase activity"/>
    <property type="evidence" value="ECO:0007669"/>
    <property type="project" value="InterPro"/>
</dbReference>
<reference evidence="3 4" key="1">
    <citation type="journal article" date="2015" name="Stand. Genomic Sci.">
        <title>Genomic Encyclopedia of Bacterial and Archaeal Type Strains, Phase III: the genomes of soil and plant-associated and newly described type strains.</title>
        <authorList>
            <person name="Whitman W.B."/>
            <person name="Woyke T."/>
            <person name="Klenk H.P."/>
            <person name="Zhou Y."/>
            <person name="Lilburn T.G."/>
            <person name="Beck B.J."/>
            <person name="De Vos P."/>
            <person name="Vandamme P."/>
            <person name="Eisen J.A."/>
            <person name="Garrity G."/>
            <person name="Hugenholtz P."/>
            <person name="Kyrpides N.C."/>
        </authorList>
    </citation>
    <scope>NUCLEOTIDE SEQUENCE [LARGE SCALE GENOMIC DNA]</scope>
    <source>
        <strain evidence="3 4">VKM Ac-2540</strain>
    </source>
</reference>
<dbReference type="Pfam" id="PF01548">
    <property type="entry name" value="DEDD_Tnp_IS110"/>
    <property type="match status" value="1"/>
</dbReference>
<dbReference type="Pfam" id="PF02371">
    <property type="entry name" value="Transposase_20"/>
    <property type="match status" value="1"/>
</dbReference>
<proteinExistence type="predicted"/>
<feature type="domain" description="Transposase IS116/IS110/IS902 C-terminal" evidence="2">
    <location>
        <begin position="222"/>
        <end position="306"/>
    </location>
</feature>
<dbReference type="PANTHER" id="PTHR33055:SF16">
    <property type="entry name" value="TRANSPOSASE FOR INSERTION SEQUENCE ELEMENT IS1547"/>
    <property type="match status" value="1"/>
</dbReference>
<keyword evidence="4" id="KW-1185">Reference proteome</keyword>
<name>A0A4Q7XGV0_9ACTN</name>
<dbReference type="NCBIfam" id="NF033542">
    <property type="entry name" value="transpos_IS110"/>
    <property type="match status" value="1"/>
</dbReference>
<accession>A0A4Q7XGV0</accession>
<evidence type="ECO:0000313" key="3">
    <source>
        <dbReference type="EMBL" id="RZU22165.1"/>
    </source>
</evidence>
<dbReference type="EMBL" id="SHKR01000010">
    <property type="protein sequence ID" value="RZU22165.1"/>
    <property type="molecule type" value="Genomic_DNA"/>
</dbReference>
<organism evidence="3 4">
    <name type="scientific">Kribbella rubisoli</name>
    <dbReference type="NCBI Taxonomy" id="3075929"/>
    <lineage>
        <taxon>Bacteria</taxon>
        <taxon>Bacillati</taxon>
        <taxon>Actinomycetota</taxon>
        <taxon>Actinomycetes</taxon>
        <taxon>Propionibacteriales</taxon>
        <taxon>Kribbellaceae</taxon>
        <taxon>Kribbella</taxon>
    </lineage>
</organism>
<dbReference type="PANTHER" id="PTHR33055">
    <property type="entry name" value="TRANSPOSASE FOR INSERTION SEQUENCE ELEMENT IS1111A"/>
    <property type="match status" value="1"/>
</dbReference>
<dbReference type="InterPro" id="IPR003346">
    <property type="entry name" value="Transposase_20"/>
</dbReference>
<feature type="domain" description="Transposase IS110-like N-terminal" evidence="1">
    <location>
        <begin position="4"/>
        <end position="149"/>
    </location>
</feature>
<dbReference type="AlphaFoldDB" id="A0A4Q7XGV0"/>